<evidence type="ECO:0000256" key="1">
    <source>
        <dbReference type="SAM" id="SignalP"/>
    </source>
</evidence>
<name>A0A0N0GQK3_9NEIS</name>
<evidence type="ECO:0000313" key="4">
    <source>
        <dbReference type="Proteomes" id="UP000037939"/>
    </source>
</evidence>
<dbReference type="STRING" id="857265.WG78_03165"/>
<keyword evidence="1" id="KW-0732">Signal</keyword>
<dbReference type="AlphaFoldDB" id="A0A0N0GQK3"/>
<dbReference type="Proteomes" id="UP000037939">
    <property type="component" value="Unassembled WGS sequence"/>
</dbReference>
<dbReference type="RefSeq" id="WP_053936330.1">
    <property type="nucleotide sequence ID" value="NZ_LAQT01000002.1"/>
</dbReference>
<dbReference type="EMBL" id="LAQT01000002">
    <property type="protein sequence ID" value="KPC54541.1"/>
    <property type="molecule type" value="Genomic_DNA"/>
</dbReference>
<accession>A0A0N0GQK3</accession>
<reference evidence="3 4" key="1">
    <citation type="submission" date="2015-07" db="EMBL/GenBank/DDBJ databases">
        <title>Draft genome sequence of the Amantichitinum ursilacus IGB-41, a new chitin-degrading bacterium.</title>
        <authorList>
            <person name="Kirstahler P."/>
            <person name="Guenther M."/>
            <person name="Grumaz C."/>
            <person name="Rupp S."/>
            <person name="Zibek S."/>
            <person name="Sohn K."/>
        </authorList>
    </citation>
    <scope>NUCLEOTIDE SEQUENCE [LARGE SCALE GENOMIC DNA]</scope>
    <source>
        <strain evidence="3 4">IGB-41</strain>
    </source>
</reference>
<gene>
    <name evidence="3" type="ORF">WG78_03165</name>
</gene>
<dbReference type="OrthoDB" id="8596429at2"/>
<dbReference type="NCBIfam" id="TIGR02595">
    <property type="entry name" value="PEP_CTERM"/>
    <property type="match status" value="1"/>
</dbReference>
<evidence type="ECO:0000259" key="2">
    <source>
        <dbReference type="Pfam" id="PF07589"/>
    </source>
</evidence>
<sequence>MNVVNKLAALTLGVTFGAAAHAEILTFSDLTPTNQPQIWHGFDITPGIDVVDGSTSLTPLPYGTKALRGDAQYTPVLHALAPFTFSGADISPAAFNEWWDLSATDVRFVGYLDGVQVAAETVSIIHYLAPDVPDRSYRWYDIGGSFANQQIDALAIYPDGLVWSQGSYWSIDALNISPVPEPETWALMGLGLVGLIAGRRKAGKA</sequence>
<dbReference type="Pfam" id="PF07589">
    <property type="entry name" value="PEP-CTERM"/>
    <property type="match status" value="1"/>
</dbReference>
<keyword evidence="4" id="KW-1185">Reference proteome</keyword>
<organism evidence="3 4">
    <name type="scientific">Amantichitinum ursilacus</name>
    <dbReference type="NCBI Taxonomy" id="857265"/>
    <lineage>
        <taxon>Bacteria</taxon>
        <taxon>Pseudomonadati</taxon>
        <taxon>Pseudomonadota</taxon>
        <taxon>Betaproteobacteria</taxon>
        <taxon>Neisseriales</taxon>
        <taxon>Chitinibacteraceae</taxon>
        <taxon>Amantichitinum</taxon>
    </lineage>
</organism>
<protein>
    <submittedName>
        <fullName evidence="3">PEP-CTERM motif protein</fullName>
    </submittedName>
</protein>
<proteinExistence type="predicted"/>
<feature type="chain" id="PRO_5005849778" evidence="1">
    <location>
        <begin position="23"/>
        <end position="205"/>
    </location>
</feature>
<evidence type="ECO:0000313" key="3">
    <source>
        <dbReference type="EMBL" id="KPC54541.1"/>
    </source>
</evidence>
<dbReference type="InterPro" id="IPR013424">
    <property type="entry name" value="Ice-binding_C"/>
</dbReference>
<comment type="caution">
    <text evidence="3">The sequence shown here is derived from an EMBL/GenBank/DDBJ whole genome shotgun (WGS) entry which is preliminary data.</text>
</comment>
<feature type="domain" description="Ice-binding protein C-terminal" evidence="2">
    <location>
        <begin position="178"/>
        <end position="201"/>
    </location>
</feature>
<feature type="signal peptide" evidence="1">
    <location>
        <begin position="1"/>
        <end position="22"/>
    </location>
</feature>